<dbReference type="KEGG" id="kng:KNAG_0C03240"/>
<accession>J7RIS9</accession>
<gene>
    <name evidence="1" type="primary">KNAG0C03240</name>
    <name evidence="1" type="ordered locus">KNAG_0C03240</name>
</gene>
<dbReference type="AlphaFoldDB" id="J7RIS9"/>
<organism evidence="1 2">
    <name type="scientific">Huiozyma naganishii (strain ATCC MYA-139 / BCRC 22969 / CBS 8797 / KCTC 17520 / NBRC 10181 / NCYC 3082 / Yp74L-3)</name>
    <name type="common">Yeast</name>
    <name type="synonym">Kazachstania naganishii</name>
    <dbReference type="NCBI Taxonomy" id="1071383"/>
    <lineage>
        <taxon>Eukaryota</taxon>
        <taxon>Fungi</taxon>
        <taxon>Dikarya</taxon>
        <taxon>Ascomycota</taxon>
        <taxon>Saccharomycotina</taxon>
        <taxon>Saccharomycetes</taxon>
        <taxon>Saccharomycetales</taxon>
        <taxon>Saccharomycetaceae</taxon>
        <taxon>Huiozyma</taxon>
    </lineage>
</organism>
<dbReference type="GeneID" id="34525113"/>
<dbReference type="Proteomes" id="UP000006310">
    <property type="component" value="Chromosome 3"/>
</dbReference>
<reference evidence="1 2" key="1">
    <citation type="journal article" date="2011" name="Proc. Natl. Acad. Sci. U.S.A.">
        <title>Evolutionary erosion of yeast sex chromosomes by mating-type switching accidents.</title>
        <authorList>
            <person name="Gordon J.L."/>
            <person name="Armisen D."/>
            <person name="Proux-Wera E."/>
            <person name="Oheigeartaigh S.S."/>
            <person name="Byrne K.P."/>
            <person name="Wolfe K.H."/>
        </authorList>
    </citation>
    <scope>NUCLEOTIDE SEQUENCE [LARGE SCALE GENOMIC DNA]</scope>
    <source>
        <strain evidence="2">ATCC MYA-139 / BCRC 22969 / CBS 8797 / CCRC 22969 / KCTC 17520 / NBRC 10181 / NCYC 3082</strain>
    </source>
</reference>
<sequence length="324" mass="37655">MMHYMNYVVGKNQCRESNNFWFWYIDNLVAGNFEELNDNLIKRNQLCSFLAHYFGGKQTTKLQRRLLLVTSPYGLRNGSLDEHLSKKLLSSTFGTSIDEFLTFHGHNGWLTIFPISNSDEKLYEFYKQDLYCMGYLMEECERGIISTPEFGWLSKTENAEEEDCSDYEDELEGLTINFAKQFKQNICENAFAVNPILRTLTDTSDTLSLKSFESYEDSFEIGYCHEERDCSCRALRHYPLHRVQARVNHVDNYNRDLTINVVSLLGKDDASGKLWHAVRQLQDDDWVIYDADFSLNNLENCKLEDILLNSDGACQTMVILCNLQ</sequence>
<protein>
    <submittedName>
        <fullName evidence="1">Uncharacterized protein</fullName>
    </submittedName>
</protein>
<keyword evidence="2" id="KW-1185">Reference proteome</keyword>
<dbReference type="EMBL" id="HE978316">
    <property type="protein sequence ID" value="CCK69433.1"/>
    <property type="molecule type" value="Genomic_DNA"/>
</dbReference>
<dbReference type="RefSeq" id="XP_022463679.1">
    <property type="nucleotide sequence ID" value="XM_022607044.1"/>
</dbReference>
<dbReference type="OrthoDB" id="4066259at2759"/>
<dbReference type="HOGENOM" id="CLU_858057_0_0_1"/>
<evidence type="ECO:0000313" key="1">
    <source>
        <dbReference type="EMBL" id="CCK69433.1"/>
    </source>
</evidence>
<name>J7RIS9_HUIN7</name>
<proteinExistence type="predicted"/>
<reference evidence="2" key="2">
    <citation type="submission" date="2012-08" db="EMBL/GenBank/DDBJ databases">
        <title>Genome sequence of Kazachstania naganishii.</title>
        <authorList>
            <person name="Gordon J.L."/>
            <person name="Armisen D."/>
            <person name="Proux-Wera E."/>
            <person name="OhEigeartaigh S.S."/>
            <person name="Byrne K.P."/>
            <person name="Wolfe K.H."/>
        </authorList>
    </citation>
    <scope>NUCLEOTIDE SEQUENCE [LARGE SCALE GENOMIC DNA]</scope>
    <source>
        <strain evidence="2">ATCC MYA-139 / BCRC 22969 / CBS 8797 / CCRC 22969 / KCTC 17520 / NBRC 10181 / NCYC 3082</strain>
    </source>
</reference>
<evidence type="ECO:0000313" key="2">
    <source>
        <dbReference type="Proteomes" id="UP000006310"/>
    </source>
</evidence>